<keyword evidence="3" id="KW-1185">Reference proteome</keyword>
<proteinExistence type="predicted"/>
<gene>
    <name evidence="2" type="ORF">GCM10010345_86770</name>
</gene>
<accession>A0ABQ3DC53</accession>
<sequence length="45" mass="4833">MADVVAQLHKAANGPLQELRARSRPEDCMPGPTFSNDVPRTSLGV</sequence>
<organism evidence="2 3">
    <name type="scientific">Streptomyces canarius</name>
    <dbReference type="NCBI Taxonomy" id="285453"/>
    <lineage>
        <taxon>Bacteria</taxon>
        <taxon>Bacillati</taxon>
        <taxon>Actinomycetota</taxon>
        <taxon>Actinomycetes</taxon>
        <taxon>Kitasatosporales</taxon>
        <taxon>Streptomycetaceae</taxon>
        <taxon>Streptomyces</taxon>
    </lineage>
</organism>
<feature type="region of interest" description="Disordered" evidence="1">
    <location>
        <begin position="15"/>
        <end position="45"/>
    </location>
</feature>
<evidence type="ECO:0000313" key="2">
    <source>
        <dbReference type="EMBL" id="GHA69988.1"/>
    </source>
</evidence>
<evidence type="ECO:0000256" key="1">
    <source>
        <dbReference type="SAM" id="MobiDB-lite"/>
    </source>
</evidence>
<dbReference type="Proteomes" id="UP000653644">
    <property type="component" value="Unassembled WGS sequence"/>
</dbReference>
<evidence type="ECO:0000313" key="3">
    <source>
        <dbReference type="Proteomes" id="UP000653644"/>
    </source>
</evidence>
<name>A0ABQ3DC53_9ACTN</name>
<reference evidence="3" key="1">
    <citation type="journal article" date="2019" name="Int. J. Syst. Evol. Microbiol.">
        <title>The Global Catalogue of Microorganisms (GCM) 10K type strain sequencing project: providing services to taxonomists for standard genome sequencing and annotation.</title>
        <authorList>
            <consortium name="The Broad Institute Genomics Platform"/>
            <consortium name="The Broad Institute Genome Sequencing Center for Infectious Disease"/>
            <person name="Wu L."/>
            <person name="Ma J."/>
        </authorList>
    </citation>
    <scope>NUCLEOTIDE SEQUENCE [LARGE SCALE GENOMIC DNA]</scope>
    <source>
        <strain evidence="3">JCM 4733</strain>
    </source>
</reference>
<comment type="caution">
    <text evidence="2">The sequence shown here is derived from an EMBL/GenBank/DDBJ whole genome shotgun (WGS) entry which is preliminary data.</text>
</comment>
<protein>
    <submittedName>
        <fullName evidence="2">Uncharacterized protein</fullName>
    </submittedName>
</protein>
<feature type="compositionally biased region" description="Polar residues" evidence="1">
    <location>
        <begin position="33"/>
        <end position="45"/>
    </location>
</feature>
<dbReference type="EMBL" id="BMVN01000072">
    <property type="protein sequence ID" value="GHA69988.1"/>
    <property type="molecule type" value="Genomic_DNA"/>
</dbReference>